<dbReference type="PANTHER" id="PTHR32322:SF18">
    <property type="entry name" value="S-ADENOSYLMETHIONINE_S-ADENOSYLHOMOCYSTEINE TRANSPORTER"/>
    <property type="match status" value="1"/>
</dbReference>
<dbReference type="Pfam" id="PF00892">
    <property type="entry name" value="EamA"/>
    <property type="match status" value="2"/>
</dbReference>
<evidence type="ECO:0000313" key="8">
    <source>
        <dbReference type="EMBL" id="OAD45584.1"/>
    </source>
</evidence>
<dbReference type="RefSeq" id="WP_068449386.1">
    <property type="nucleotide sequence ID" value="NZ_CANKUV010000002.1"/>
</dbReference>
<feature type="transmembrane region" description="Helical" evidence="6">
    <location>
        <begin position="125"/>
        <end position="142"/>
    </location>
</feature>
<dbReference type="Proteomes" id="UP000076923">
    <property type="component" value="Unassembled WGS sequence"/>
</dbReference>
<keyword evidence="4 6" id="KW-1133">Transmembrane helix</keyword>
<feature type="transmembrane region" description="Helical" evidence="6">
    <location>
        <begin position="35"/>
        <end position="57"/>
    </location>
</feature>
<dbReference type="InterPro" id="IPR000620">
    <property type="entry name" value="EamA_dom"/>
</dbReference>
<dbReference type="OrthoDB" id="9811486at2"/>
<feature type="domain" description="EamA" evidence="7">
    <location>
        <begin position="154"/>
        <end position="290"/>
    </location>
</feature>
<protein>
    <submittedName>
        <fullName evidence="8">Multidrug transporter</fullName>
    </submittedName>
</protein>
<evidence type="ECO:0000256" key="5">
    <source>
        <dbReference type="ARBA" id="ARBA00023136"/>
    </source>
</evidence>
<dbReference type="AlphaFoldDB" id="A0A176TCM6"/>
<feature type="transmembrane region" description="Helical" evidence="6">
    <location>
        <begin position="95"/>
        <end position="116"/>
    </location>
</feature>
<evidence type="ECO:0000313" key="9">
    <source>
        <dbReference type="Proteomes" id="UP000076923"/>
    </source>
</evidence>
<organism evidence="8 9">
    <name type="scientific">Polaribacter atrinae</name>
    <dbReference type="NCBI Taxonomy" id="1333662"/>
    <lineage>
        <taxon>Bacteria</taxon>
        <taxon>Pseudomonadati</taxon>
        <taxon>Bacteroidota</taxon>
        <taxon>Flavobacteriia</taxon>
        <taxon>Flavobacteriales</taxon>
        <taxon>Flavobacteriaceae</taxon>
    </lineage>
</organism>
<feature type="transmembrane region" description="Helical" evidence="6">
    <location>
        <begin position="69"/>
        <end position="89"/>
    </location>
</feature>
<feature type="transmembrane region" description="Helical" evidence="6">
    <location>
        <begin position="273"/>
        <end position="290"/>
    </location>
</feature>
<gene>
    <name evidence="8" type="ORF">LPB303_06780</name>
</gene>
<comment type="subcellular location">
    <subcellularLocation>
        <location evidence="1">Cell membrane</location>
        <topology evidence="1">Multi-pass membrane protein</topology>
    </subcellularLocation>
</comment>
<proteinExistence type="predicted"/>
<accession>A0A176TCM6</accession>
<sequence length="298" mass="33202">MNQRTLALIAVSIATIIYGLNYTIAKEVMPTYVKPYGFILIRVMGATAIFWILGLFIKSQKIEKQDYKKIGLTALFGIGLNMLSFFKGLSLTTPISASVIMVTSPIMVLIFSSILIRKPIGKQRILGIIIGLIGTVLLITYGNSSDSSATNSNWGNFLVFVNATSYGLYLVISKNLIAKYHPITLVKWLYLLGLLFIIPFGYGEFTEIIWQEIPTNIYWNIGYVIVFTSCITYLFNLYGLSKLKPTTVSVFTYLQPVIATIYALIIGSDSLNYIKIGATLLIFCGVYLVTRQVENSPK</sequence>
<comment type="caution">
    <text evidence="8">The sequence shown here is derived from an EMBL/GenBank/DDBJ whole genome shotgun (WGS) entry which is preliminary data.</text>
</comment>
<keyword evidence="2" id="KW-1003">Cell membrane</keyword>
<evidence type="ECO:0000256" key="2">
    <source>
        <dbReference type="ARBA" id="ARBA00022475"/>
    </source>
</evidence>
<feature type="transmembrane region" description="Helical" evidence="6">
    <location>
        <begin position="250"/>
        <end position="267"/>
    </location>
</feature>
<feature type="domain" description="EamA" evidence="7">
    <location>
        <begin position="7"/>
        <end position="139"/>
    </location>
</feature>
<dbReference type="InterPro" id="IPR050638">
    <property type="entry name" value="AA-Vitamin_Transporters"/>
</dbReference>
<reference evidence="8 9" key="1">
    <citation type="submission" date="2016-02" db="EMBL/GenBank/DDBJ databases">
        <title>Draft genome sequence of Polaribacter atrinae KACC17473.</title>
        <authorList>
            <person name="Shin S.-K."/>
            <person name="Yi H."/>
        </authorList>
    </citation>
    <scope>NUCLEOTIDE SEQUENCE [LARGE SCALE GENOMIC DNA]</scope>
    <source>
        <strain evidence="8 9">KACC 17473</strain>
    </source>
</reference>
<feature type="transmembrane region" description="Helical" evidence="6">
    <location>
        <begin position="154"/>
        <end position="172"/>
    </location>
</feature>
<feature type="transmembrane region" description="Helical" evidence="6">
    <location>
        <begin position="184"/>
        <end position="202"/>
    </location>
</feature>
<evidence type="ECO:0000256" key="4">
    <source>
        <dbReference type="ARBA" id="ARBA00022989"/>
    </source>
</evidence>
<dbReference type="STRING" id="1333662.LPB303_06780"/>
<dbReference type="SUPFAM" id="SSF103481">
    <property type="entry name" value="Multidrug resistance efflux transporter EmrE"/>
    <property type="match status" value="2"/>
</dbReference>
<dbReference type="EMBL" id="LVWE01000028">
    <property type="protein sequence ID" value="OAD45584.1"/>
    <property type="molecule type" value="Genomic_DNA"/>
</dbReference>
<name>A0A176TCM6_9FLAO</name>
<keyword evidence="3 6" id="KW-0812">Transmembrane</keyword>
<evidence type="ECO:0000256" key="1">
    <source>
        <dbReference type="ARBA" id="ARBA00004651"/>
    </source>
</evidence>
<dbReference type="GO" id="GO:0005886">
    <property type="term" value="C:plasma membrane"/>
    <property type="evidence" value="ECO:0007669"/>
    <property type="project" value="UniProtKB-SubCell"/>
</dbReference>
<keyword evidence="9" id="KW-1185">Reference proteome</keyword>
<evidence type="ECO:0000256" key="3">
    <source>
        <dbReference type="ARBA" id="ARBA00022692"/>
    </source>
</evidence>
<keyword evidence="5 6" id="KW-0472">Membrane</keyword>
<dbReference type="InterPro" id="IPR037185">
    <property type="entry name" value="EmrE-like"/>
</dbReference>
<feature type="transmembrane region" description="Helical" evidence="6">
    <location>
        <begin position="217"/>
        <end position="238"/>
    </location>
</feature>
<evidence type="ECO:0000259" key="7">
    <source>
        <dbReference type="Pfam" id="PF00892"/>
    </source>
</evidence>
<dbReference type="PANTHER" id="PTHR32322">
    <property type="entry name" value="INNER MEMBRANE TRANSPORTER"/>
    <property type="match status" value="1"/>
</dbReference>
<evidence type="ECO:0000256" key="6">
    <source>
        <dbReference type="SAM" id="Phobius"/>
    </source>
</evidence>